<evidence type="ECO:0000259" key="6">
    <source>
        <dbReference type="Pfam" id="PF04586"/>
    </source>
</evidence>
<dbReference type="NCBIfam" id="TIGR01543">
    <property type="entry name" value="proheadase_HK97"/>
    <property type="match status" value="1"/>
</dbReference>
<comment type="subcellular location">
    <subcellularLocation>
        <location evidence="1">Virion</location>
    </subcellularLocation>
</comment>
<keyword evidence="4" id="KW-0378">Hydrolase</keyword>
<accession>A0A5A5TZX7</accession>
<name>A0A5A5TZX7_LEUCI</name>
<dbReference type="SUPFAM" id="SSF56563">
    <property type="entry name" value="Major capsid protein gp5"/>
    <property type="match status" value="1"/>
</dbReference>
<dbReference type="GO" id="GO:0006508">
    <property type="term" value="P:proteolysis"/>
    <property type="evidence" value="ECO:0007669"/>
    <property type="project" value="UniProtKB-KW"/>
</dbReference>
<feature type="compositionally biased region" description="Acidic residues" evidence="5">
    <location>
        <begin position="193"/>
        <end position="212"/>
    </location>
</feature>
<feature type="region of interest" description="Disordered" evidence="5">
    <location>
        <begin position="190"/>
        <end position="225"/>
    </location>
</feature>
<evidence type="ECO:0000259" key="7">
    <source>
        <dbReference type="Pfam" id="PF05065"/>
    </source>
</evidence>
<protein>
    <recommendedName>
        <fullName evidence="10">Phage major capsid protein</fullName>
    </recommendedName>
</protein>
<dbReference type="InterPro" id="IPR006433">
    <property type="entry name" value="Prohead_protease"/>
</dbReference>
<comment type="caution">
    <text evidence="8">The sequence shown here is derived from an EMBL/GenBank/DDBJ whole genome shotgun (WGS) entry which is preliminary data.</text>
</comment>
<evidence type="ECO:0000313" key="8">
    <source>
        <dbReference type="EMBL" id="GDZ84470.1"/>
    </source>
</evidence>
<reference evidence="8 9" key="1">
    <citation type="submission" date="2019-04" db="EMBL/GenBank/DDBJ databases">
        <title>A pseudo-fructophilic Leuconostoc citreum strain F192-5 isolated from peel of satsuma mandarin: the first report for isolation and characterization of strain-dependent fructophilic-like characteristics.</title>
        <authorList>
            <person name="Maeno S."/>
            <person name="Tanizawa Y."/>
            <person name="Kajikawa A."/>
            <person name="Kanesaki Y."/>
            <person name="Kubota E."/>
            <person name="Arita M."/>
            <person name="Leon D."/>
            <person name="Endo A."/>
        </authorList>
    </citation>
    <scope>NUCLEOTIDE SEQUENCE [LARGE SCALE GENOMIC DNA]</scope>
    <source>
        <strain evidence="8 9">F192-5</strain>
    </source>
</reference>
<sequence>MNKNEFIQDVEIRAKTDNSRHLLTGYAIVFNSPSENMGFIETVASNALDGVDLSNVFALNNHDFNNILGKTGKNLSLSVDNKGLYFELELLPSDEHIFELVRDRIINKMSFGFIVAQDTWTDDTHRTINKLKSLQEISLVALPAYQDTDIIAKRSKNMAENKEPETQATQPDLQQEINELKAQIAQLLSANSDSEEQNDDDLNDEDRDDNIVEENSNVEKGEKRNMQIKVNETESTEVRNFNAYMKGEIEKRDLTTTNGAPIIPQELLSEQYQPQASTGVLSLINTVSVDSNNIVLPIVKHATKGFTAVTAENADTATVDAPVIEEVNFNLSLYSGQLPMSYQLAHSSKSAQNVILQHITAMRDLTRLQQVGALLKTATPKTASSIDDLKDIYNADSFVNYPDANKHFIMSAEMFSALDKIKTTEGVYILQPLATDSTKRAIGGYPVEVVSSDVIGTGKVAFFGDPKAFITEAINQNMIFSYQENRNLSTVAVGGYFGQMKTADTDSGVFITFGDKAGS</sequence>
<evidence type="ECO:0000256" key="3">
    <source>
        <dbReference type="ARBA" id="ARBA00022670"/>
    </source>
</evidence>
<organism evidence="8 9">
    <name type="scientific">Leuconostoc citreum</name>
    <dbReference type="NCBI Taxonomy" id="33964"/>
    <lineage>
        <taxon>Bacteria</taxon>
        <taxon>Bacillati</taxon>
        <taxon>Bacillota</taxon>
        <taxon>Bacilli</taxon>
        <taxon>Lactobacillales</taxon>
        <taxon>Lactobacillaceae</taxon>
        <taxon>Leuconostoc</taxon>
    </lineage>
</organism>
<dbReference type="InterPro" id="IPR024455">
    <property type="entry name" value="Phage_capsid"/>
</dbReference>
<dbReference type="InterPro" id="IPR054612">
    <property type="entry name" value="Phage_capsid-like_C"/>
</dbReference>
<feature type="domain" description="Phage capsid-like C-terminal" evidence="7">
    <location>
        <begin position="274"/>
        <end position="471"/>
    </location>
</feature>
<dbReference type="InterPro" id="IPR054613">
    <property type="entry name" value="Peptidase_S78_dom"/>
</dbReference>
<evidence type="ECO:0000256" key="5">
    <source>
        <dbReference type="SAM" id="MobiDB-lite"/>
    </source>
</evidence>
<dbReference type="Pfam" id="PF05065">
    <property type="entry name" value="Phage_capsid"/>
    <property type="match status" value="1"/>
</dbReference>
<dbReference type="Pfam" id="PF04586">
    <property type="entry name" value="Peptidase_S78"/>
    <property type="match status" value="1"/>
</dbReference>
<evidence type="ECO:0000256" key="2">
    <source>
        <dbReference type="ARBA" id="ARBA00022612"/>
    </source>
</evidence>
<gene>
    <name evidence="8" type="ORF">LCIT_17120</name>
</gene>
<keyword evidence="3" id="KW-0645">Protease</keyword>
<feature type="domain" description="Prohead serine protease" evidence="6">
    <location>
        <begin position="9"/>
        <end position="158"/>
    </location>
</feature>
<keyword evidence="2" id="KW-1188">Viral release from host cell</keyword>
<dbReference type="NCBIfam" id="TIGR01554">
    <property type="entry name" value="major_cap_HK97"/>
    <property type="match status" value="1"/>
</dbReference>
<evidence type="ECO:0000313" key="9">
    <source>
        <dbReference type="Proteomes" id="UP000323274"/>
    </source>
</evidence>
<dbReference type="GO" id="GO:0008233">
    <property type="term" value="F:peptidase activity"/>
    <property type="evidence" value="ECO:0007669"/>
    <property type="project" value="UniProtKB-KW"/>
</dbReference>
<evidence type="ECO:0008006" key="10">
    <source>
        <dbReference type="Google" id="ProtNLM"/>
    </source>
</evidence>
<evidence type="ECO:0000256" key="1">
    <source>
        <dbReference type="ARBA" id="ARBA00004328"/>
    </source>
</evidence>
<dbReference type="AlphaFoldDB" id="A0A5A5TZX7"/>
<dbReference type="RefSeq" id="WP_149334743.1">
    <property type="nucleotide sequence ID" value="NZ_BJJW01000013.1"/>
</dbReference>
<dbReference type="EMBL" id="BJJW01000013">
    <property type="protein sequence ID" value="GDZ84470.1"/>
    <property type="molecule type" value="Genomic_DNA"/>
</dbReference>
<evidence type="ECO:0000256" key="4">
    <source>
        <dbReference type="ARBA" id="ARBA00022801"/>
    </source>
</evidence>
<dbReference type="Proteomes" id="UP000323274">
    <property type="component" value="Unassembled WGS sequence"/>
</dbReference>
<proteinExistence type="predicted"/>